<keyword evidence="3" id="KW-0804">Transcription</keyword>
<dbReference type="SUPFAM" id="SSF51206">
    <property type="entry name" value="cAMP-binding domain-like"/>
    <property type="match status" value="1"/>
</dbReference>
<sequence>MDSILFSLQGCNLFKHKSLEEIDSLLSNIHYRIDAYKENEVVFSPYQIADKMGIILSGAVDVQKLFPCGKIVTLNRRTTSDLIAEASLFSKTKHYPSTISACTTCQILFIHKDELLKLFLMDKDIMSCFLESVSNRVLALNRKIEILSLTSIAEKIAYFLIHAHHDDDNNTITLPFSKKAWAEHMNVSRPSLLRELKKLEMDGLISIAKREIKIKDFEGLKEILL</sequence>
<name>A0AAC9RNM0_9CLOT</name>
<dbReference type="GO" id="GO:0003677">
    <property type="term" value="F:DNA binding"/>
    <property type="evidence" value="ECO:0007669"/>
    <property type="project" value="UniProtKB-KW"/>
</dbReference>
<dbReference type="Pfam" id="PF00027">
    <property type="entry name" value="cNMP_binding"/>
    <property type="match status" value="1"/>
</dbReference>
<evidence type="ECO:0000256" key="2">
    <source>
        <dbReference type="ARBA" id="ARBA00023125"/>
    </source>
</evidence>
<dbReference type="SUPFAM" id="SSF46785">
    <property type="entry name" value="Winged helix' DNA-binding domain"/>
    <property type="match status" value="1"/>
</dbReference>
<dbReference type="PANTHER" id="PTHR24567">
    <property type="entry name" value="CRP FAMILY TRANSCRIPTIONAL REGULATORY PROTEIN"/>
    <property type="match status" value="1"/>
</dbReference>
<feature type="domain" description="Cyclic nucleotide-binding" evidence="4">
    <location>
        <begin position="13"/>
        <end position="136"/>
    </location>
</feature>
<evidence type="ECO:0000256" key="3">
    <source>
        <dbReference type="ARBA" id="ARBA00023163"/>
    </source>
</evidence>
<dbReference type="AlphaFoldDB" id="A0AAC9RNM0"/>
<reference evidence="6 8" key="1">
    <citation type="submission" date="2016-10" db="EMBL/GenBank/DDBJ databases">
        <title>Complete Genome Sequence of Acetogen Clostridium formicoaceticum ATCC 27076.</title>
        <authorList>
            <person name="Bao T."/>
            <person name="Cheng C."/>
            <person name="Zhao J."/>
            <person name="Yang S.-T."/>
            <person name="Wang J."/>
            <person name="Wang M."/>
        </authorList>
    </citation>
    <scope>NUCLEOTIDE SEQUENCE [LARGE SCALE GENOMIC DNA]</scope>
    <source>
        <strain evidence="6 8">ATCC 27076</strain>
    </source>
</reference>
<dbReference type="InterPro" id="IPR012318">
    <property type="entry name" value="HTH_CRP"/>
</dbReference>
<evidence type="ECO:0000313" key="8">
    <source>
        <dbReference type="Proteomes" id="UP000177894"/>
    </source>
</evidence>
<evidence type="ECO:0000313" key="9">
    <source>
        <dbReference type="Proteomes" id="UP000192478"/>
    </source>
</evidence>
<evidence type="ECO:0000313" key="7">
    <source>
        <dbReference type="EMBL" id="ARE88867.1"/>
    </source>
</evidence>
<dbReference type="InterPro" id="IPR018490">
    <property type="entry name" value="cNMP-bd_dom_sf"/>
</dbReference>
<keyword evidence="2" id="KW-0238">DNA-binding</keyword>
<organism evidence="7 9">
    <name type="scientific">Clostridium formicaceticum</name>
    <dbReference type="NCBI Taxonomy" id="1497"/>
    <lineage>
        <taxon>Bacteria</taxon>
        <taxon>Bacillati</taxon>
        <taxon>Bacillota</taxon>
        <taxon>Clostridia</taxon>
        <taxon>Eubacteriales</taxon>
        <taxon>Clostridiaceae</taxon>
        <taxon>Clostridium</taxon>
    </lineage>
</organism>
<keyword evidence="1" id="KW-0805">Transcription regulation</keyword>
<dbReference type="EMBL" id="CP017603">
    <property type="protein sequence ID" value="AOY74511.1"/>
    <property type="molecule type" value="Genomic_DNA"/>
</dbReference>
<dbReference type="KEGG" id="cfm:BJL90_00210"/>
<gene>
    <name evidence="7" type="primary">ntcA</name>
    <name evidence="6" type="ORF">BJL90_00210</name>
    <name evidence="7" type="ORF">CLFO_32730</name>
</gene>
<proteinExistence type="predicted"/>
<evidence type="ECO:0000256" key="1">
    <source>
        <dbReference type="ARBA" id="ARBA00023015"/>
    </source>
</evidence>
<dbReference type="InterPro" id="IPR000595">
    <property type="entry name" value="cNMP-bd_dom"/>
</dbReference>
<evidence type="ECO:0000259" key="4">
    <source>
        <dbReference type="PROSITE" id="PS50042"/>
    </source>
</evidence>
<dbReference type="PROSITE" id="PS51063">
    <property type="entry name" value="HTH_CRP_2"/>
    <property type="match status" value="1"/>
</dbReference>
<dbReference type="InterPro" id="IPR036390">
    <property type="entry name" value="WH_DNA-bd_sf"/>
</dbReference>
<dbReference type="PROSITE" id="PS50042">
    <property type="entry name" value="CNMP_BINDING_3"/>
    <property type="match status" value="1"/>
</dbReference>
<feature type="domain" description="HTH crp-type" evidence="5">
    <location>
        <begin position="150"/>
        <end position="218"/>
    </location>
</feature>
<dbReference type="InterPro" id="IPR050397">
    <property type="entry name" value="Env_Response_Regulators"/>
</dbReference>
<dbReference type="GO" id="GO:0005829">
    <property type="term" value="C:cytosol"/>
    <property type="evidence" value="ECO:0007669"/>
    <property type="project" value="TreeGrafter"/>
</dbReference>
<dbReference type="Proteomes" id="UP000177894">
    <property type="component" value="Chromosome"/>
</dbReference>
<dbReference type="Gene3D" id="2.60.120.10">
    <property type="entry name" value="Jelly Rolls"/>
    <property type="match status" value="1"/>
</dbReference>
<protein>
    <submittedName>
        <fullName evidence="7">Global nitrogen regulator</fullName>
    </submittedName>
</protein>
<dbReference type="GO" id="GO:0003700">
    <property type="term" value="F:DNA-binding transcription factor activity"/>
    <property type="evidence" value="ECO:0007669"/>
    <property type="project" value="TreeGrafter"/>
</dbReference>
<dbReference type="CDD" id="cd00038">
    <property type="entry name" value="CAP_ED"/>
    <property type="match status" value="1"/>
</dbReference>
<evidence type="ECO:0000313" key="6">
    <source>
        <dbReference type="EMBL" id="AOY74511.1"/>
    </source>
</evidence>
<dbReference type="SMART" id="SM00100">
    <property type="entry name" value="cNMP"/>
    <property type="match status" value="1"/>
</dbReference>
<keyword evidence="8" id="KW-1185">Reference proteome</keyword>
<dbReference type="EMBL" id="CP020559">
    <property type="protein sequence ID" value="ARE88867.1"/>
    <property type="molecule type" value="Genomic_DNA"/>
</dbReference>
<dbReference type="InterPro" id="IPR014710">
    <property type="entry name" value="RmlC-like_jellyroll"/>
</dbReference>
<dbReference type="RefSeq" id="WP_070963251.1">
    <property type="nucleotide sequence ID" value="NZ_CP017603.1"/>
</dbReference>
<accession>A0AAC9RNM0</accession>
<evidence type="ECO:0000259" key="5">
    <source>
        <dbReference type="PROSITE" id="PS51063"/>
    </source>
</evidence>
<dbReference type="Pfam" id="PF13545">
    <property type="entry name" value="HTH_Crp_2"/>
    <property type="match status" value="1"/>
</dbReference>
<reference evidence="7 9" key="2">
    <citation type="submission" date="2017-03" db="EMBL/GenBank/DDBJ databases">
        <title>Complete sequence of Clostridium formicaceticum DSM 92.</title>
        <authorList>
            <person name="Poehlein A."/>
            <person name="Karl M."/>
            <person name="Bengelsdorf F.R."/>
            <person name="Duerre P."/>
            <person name="Daniel R."/>
        </authorList>
    </citation>
    <scope>NUCLEOTIDE SEQUENCE [LARGE SCALE GENOMIC DNA]</scope>
    <source>
        <strain evidence="7 9">DSM 92</strain>
    </source>
</reference>
<dbReference type="PANTHER" id="PTHR24567:SF58">
    <property type="entry name" value="CYCLIC AMP-BINDING REGULATORY PROTEIN"/>
    <property type="match status" value="1"/>
</dbReference>
<dbReference type="Proteomes" id="UP000192478">
    <property type="component" value="Chromosome"/>
</dbReference>